<evidence type="ECO:0000256" key="2">
    <source>
        <dbReference type="ARBA" id="ARBA00007832"/>
    </source>
</evidence>
<evidence type="ECO:0000313" key="7">
    <source>
        <dbReference type="Proteomes" id="UP001551482"/>
    </source>
</evidence>
<evidence type="ECO:0000259" key="5">
    <source>
        <dbReference type="Pfam" id="PF06276"/>
    </source>
</evidence>
<name>A0ABV3DQH1_9ACTN</name>
<dbReference type="Pfam" id="PF04183">
    <property type="entry name" value="IucA_IucC"/>
    <property type="match status" value="1"/>
</dbReference>
<evidence type="ECO:0000259" key="4">
    <source>
        <dbReference type="Pfam" id="PF04183"/>
    </source>
</evidence>
<comment type="similarity">
    <text evidence="2">Belongs to the IucA/IucC family.</text>
</comment>
<evidence type="ECO:0000256" key="3">
    <source>
        <dbReference type="SAM" id="MobiDB-lite"/>
    </source>
</evidence>
<sequence length="676" mass="72834">MPLPDFPELTGSAWQRASTGLLLALLAEYAYEGLLSPIRDEADPDARESGTRTDADSGTDSDVRPDVHTAEAAHFGAGEESSTAVGDGRPPAPASPAHSVAHPAPRYRLELAGHAVYSFRARRGAFGAWRIQPGSVLRVADGAAAPATDPARLIVDARAELGLGPDATARLVRDVSVALLVAARDDARERPSAAELADMAYLDLEGRVGGRPGLVPDRVRPGFSATDATRWAPEARNPIRLPWAAVHRAVAGWHTSSPDLTEQRLLTEELDPSTRRRFKARLRDRGLNPADYIWLPVHPWQWDEIVLPLFAEDLAHGRIVPLGDGGPDRYLPRQAAGGFTNLDRPGRRDVALPLAGPETPLCLPVSRPTPASPQTTRWLVDRYHADPFLHGESRVILLADLASVTVRHPHLDAVRDDAGGLPYRALLGASWSEPLAARLDAGERARPLPALLHRDHHGRALVTELVARSGLAPREWLRWLCSALLPPLLHLLYRYGLALPAFGESLVVVSDAGEVPVRLAVRDTARGLLACVDADGTPFPETDGLPLATAAAPGAPGRHGGPVEAWGADGPGRHGTAYRPADLGRLFGGGLFGGPLRHLSALADDDLGVPEPVFWALVRAEVARYQQRFPDLKERYAQFDLLGPRLARHSPNRDRLPGRRPGPPETVPSPLHGPET</sequence>
<feature type="domain" description="Aerobactin siderophore biosynthesis IucA/IucC-like C-terminal" evidence="5">
    <location>
        <begin position="475"/>
        <end position="656"/>
    </location>
</feature>
<comment type="pathway">
    <text evidence="1">Siderophore biosynthesis.</text>
</comment>
<comment type="caution">
    <text evidence="6">The sequence shown here is derived from an EMBL/GenBank/DDBJ whole genome shotgun (WGS) entry which is preliminary data.</text>
</comment>
<feature type="compositionally biased region" description="Basic and acidic residues" evidence="3">
    <location>
        <begin position="38"/>
        <end position="71"/>
    </location>
</feature>
<dbReference type="Proteomes" id="UP001551482">
    <property type="component" value="Unassembled WGS sequence"/>
</dbReference>
<dbReference type="InterPro" id="IPR037455">
    <property type="entry name" value="LucA/IucC-like"/>
</dbReference>
<organism evidence="6 7">
    <name type="scientific">Streptodolium elevatio</name>
    <dbReference type="NCBI Taxonomy" id="3157996"/>
    <lineage>
        <taxon>Bacteria</taxon>
        <taxon>Bacillati</taxon>
        <taxon>Actinomycetota</taxon>
        <taxon>Actinomycetes</taxon>
        <taxon>Kitasatosporales</taxon>
        <taxon>Streptomycetaceae</taxon>
        <taxon>Streptodolium</taxon>
    </lineage>
</organism>
<dbReference type="PANTHER" id="PTHR34384">
    <property type="entry name" value="L-2,3-DIAMINOPROPANOATE--CITRATE LIGASE"/>
    <property type="match status" value="1"/>
</dbReference>
<dbReference type="InterPro" id="IPR007310">
    <property type="entry name" value="Aerobactin_biosyn_IucA/IucC_N"/>
</dbReference>
<evidence type="ECO:0000256" key="1">
    <source>
        <dbReference type="ARBA" id="ARBA00004924"/>
    </source>
</evidence>
<feature type="region of interest" description="Disordered" evidence="3">
    <location>
        <begin position="38"/>
        <end position="101"/>
    </location>
</feature>
<dbReference type="EMBL" id="JBEZFP010000105">
    <property type="protein sequence ID" value="MEU8137931.1"/>
    <property type="molecule type" value="Genomic_DNA"/>
</dbReference>
<dbReference type="Pfam" id="PF06276">
    <property type="entry name" value="FhuF"/>
    <property type="match status" value="1"/>
</dbReference>
<protein>
    <submittedName>
        <fullName evidence="6">IucA/IucC family protein</fullName>
    </submittedName>
</protein>
<reference evidence="6 7" key="1">
    <citation type="submission" date="2024-06" db="EMBL/GenBank/DDBJ databases">
        <title>The Natural Products Discovery Center: Release of the First 8490 Sequenced Strains for Exploring Actinobacteria Biosynthetic Diversity.</title>
        <authorList>
            <person name="Kalkreuter E."/>
            <person name="Kautsar S.A."/>
            <person name="Yang D."/>
            <person name="Bader C.D."/>
            <person name="Teijaro C.N."/>
            <person name="Fluegel L."/>
            <person name="Davis C.M."/>
            <person name="Simpson J.R."/>
            <person name="Lauterbach L."/>
            <person name="Steele A.D."/>
            <person name="Gui C."/>
            <person name="Meng S."/>
            <person name="Li G."/>
            <person name="Viehrig K."/>
            <person name="Ye F."/>
            <person name="Su P."/>
            <person name="Kiefer A.F."/>
            <person name="Nichols A."/>
            <person name="Cepeda A.J."/>
            <person name="Yan W."/>
            <person name="Fan B."/>
            <person name="Jiang Y."/>
            <person name="Adhikari A."/>
            <person name="Zheng C.-J."/>
            <person name="Schuster L."/>
            <person name="Cowan T.M."/>
            <person name="Smanski M.J."/>
            <person name="Chevrette M.G."/>
            <person name="De Carvalho L.P.S."/>
            <person name="Shen B."/>
        </authorList>
    </citation>
    <scope>NUCLEOTIDE SEQUENCE [LARGE SCALE GENOMIC DNA]</scope>
    <source>
        <strain evidence="6 7">NPDC048946</strain>
    </source>
</reference>
<dbReference type="PANTHER" id="PTHR34384:SF6">
    <property type="entry name" value="STAPHYLOFERRIN B SYNTHASE"/>
    <property type="match status" value="1"/>
</dbReference>
<dbReference type="Gene3D" id="3.30.310.280">
    <property type="match status" value="1"/>
</dbReference>
<feature type="region of interest" description="Disordered" evidence="3">
    <location>
        <begin position="643"/>
        <end position="676"/>
    </location>
</feature>
<dbReference type="Gene3D" id="1.10.510.40">
    <property type="match status" value="1"/>
</dbReference>
<feature type="domain" description="Aerobactin siderophore biosynthesis IucA/IucC N-terminal" evidence="4">
    <location>
        <begin position="201"/>
        <end position="453"/>
    </location>
</feature>
<dbReference type="RefSeq" id="WP_358360551.1">
    <property type="nucleotide sequence ID" value="NZ_JBEZFP010000105.1"/>
</dbReference>
<proteinExistence type="inferred from homology"/>
<evidence type="ECO:0000313" key="6">
    <source>
        <dbReference type="EMBL" id="MEU8137931.1"/>
    </source>
</evidence>
<keyword evidence="7" id="KW-1185">Reference proteome</keyword>
<gene>
    <name evidence="6" type="ORF">AB0C36_31035</name>
</gene>
<accession>A0ABV3DQH1</accession>
<dbReference type="InterPro" id="IPR022770">
    <property type="entry name" value="IucA/IucC-like_C"/>
</dbReference>
<dbReference type="Gene3D" id="6.10.250.3370">
    <property type="match status" value="1"/>
</dbReference>